<feature type="non-terminal residue" evidence="1">
    <location>
        <position position="251"/>
    </location>
</feature>
<reference evidence="2" key="1">
    <citation type="submission" date="2014-03" db="EMBL/GenBank/DDBJ databases">
        <title>The Genome Sequence of Puccinia striiformis f. sp. tritici PST-78.</title>
        <authorList>
            <consortium name="The Broad Institute Genome Sequencing Platform"/>
            <person name="Cuomo C."/>
            <person name="Hulbert S."/>
            <person name="Chen X."/>
            <person name="Walker B."/>
            <person name="Young S.K."/>
            <person name="Zeng Q."/>
            <person name="Gargeya S."/>
            <person name="Fitzgerald M."/>
            <person name="Haas B."/>
            <person name="Abouelleil A."/>
            <person name="Alvarado L."/>
            <person name="Arachchi H.M."/>
            <person name="Berlin A.M."/>
            <person name="Chapman S.B."/>
            <person name="Goldberg J."/>
            <person name="Griggs A."/>
            <person name="Gujja S."/>
            <person name="Hansen M."/>
            <person name="Howarth C."/>
            <person name="Imamovic A."/>
            <person name="Larimer J."/>
            <person name="McCowan C."/>
            <person name="Montmayeur A."/>
            <person name="Murphy C."/>
            <person name="Neiman D."/>
            <person name="Pearson M."/>
            <person name="Priest M."/>
            <person name="Roberts A."/>
            <person name="Saif S."/>
            <person name="Shea T."/>
            <person name="Sisk P."/>
            <person name="Sykes S."/>
            <person name="Wortman J."/>
            <person name="Nusbaum C."/>
            <person name="Birren B."/>
        </authorList>
    </citation>
    <scope>NUCLEOTIDE SEQUENCE [LARGE SCALE GENOMIC DNA]</scope>
    <source>
        <strain evidence="2">race PST-78</strain>
    </source>
</reference>
<dbReference type="Proteomes" id="UP000054564">
    <property type="component" value="Unassembled WGS sequence"/>
</dbReference>
<dbReference type="EMBL" id="AJIL01002093">
    <property type="protein sequence ID" value="KNE88403.1"/>
    <property type="molecule type" value="Genomic_DNA"/>
</dbReference>
<dbReference type="AlphaFoldDB" id="A0A0L0UMZ4"/>
<dbReference type="STRING" id="1165861.A0A0L0UMZ4"/>
<accession>A0A0L0UMZ4</accession>
<evidence type="ECO:0000313" key="1">
    <source>
        <dbReference type="EMBL" id="KNE88403.1"/>
    </source>
</evidence>
<evidence type="ECO:0000313" key="2">
    <source>
        <dbReference type="Proteomes" id="UP000054564"/>
    </source>
</evidence>
<name>A0A0L0UMZ4_9BASI</name>
<keyword evidence="2" id="KW-1185">Reference proteome</keyword>
<dbReference type="OrthoDB" id="2504565at2759"/>
<dbReference type="Pfam" id="PF14223">
    <property type="entry name" value="Retrotran_gag_2"/>
    <property type="match status" value="1"/>
</dbReference>
<comment type="caution">
    <text evidence="1">The sequence shown here is derived from an EMBL/GenBank/DDBJ whole genome shotgun (WGS) entry which is preliminary data.</text>
</comment>
<gene>
    <name evidence="1" type="ORF">PSTG_18197</name>
</gene>
<sequence>MESLSNSIITSCIKALPLLTDNTFSEWKSQILIIFEMLDIKDVFTLGIGELSKKTELMVRGMIMIKLDSKTIASVINQNNATDVLKIWTSIINEFASNDEANRRRIWSELSYLTLSETDIPGFIVKVKSILVKMNEVGIVVDSDIVGFEIVKKFPNTTEMTVIKTTLDHSGVPVTPYLVLKHLKQHADNIASSAPIVQSSQVALFTDASRLCKPKTHNTLANHPEEKCWKLYPHLRPAFPPRTSGSRSEST</sequence>
<organism evidence="1 2">
    <name type="scientific">Puccinia striiformis f. sp. tritici PST-78</name>
    <dbReference type="NCBI Taxonomy" id="1165861"/>
    <lineage>
        <taxon>Eukaryota</taxon>
        <taxon>Fungi</taxon>
        <taxon>Dikarya</taxon>
        <taxon>Basidiomycota</taxon>
        <taxon>Pucciniomycotina</taxon>
        <taxon>Pucciniomycetes</taxon>
        <taxon>Pucciniales</taxon>
        <taxon>Pucciniaceae</taxon>
        <taxon>Puccinia</taxon>
    </lineage>
</organism>
<proteinExistence type="predicted"/>
<protein>
    <submittedName>
        <fullName evidence="1">Uncharacterized protein</fullName>
    </submittedName>
</protein>